<accession>B3RLJ8</accession>
<gene>
    <name evidence="1" type="ORF">TRIADDRAFT_63512</name>
</gene>
<name>B3RLJ8_TRIAD</name>
<dbReference type="HOGENOM" id="CLU_995086_0_0_1"/>
<proteinExistence type="predicted"/>
<dbReference type="GeneID" id="6749965"/>
<dbReference type="KEGG" id="tad:TRIADDRAFT_63512"/>
<dbReference type="RefSeq" id="XP_002107989.1">
    <property type="nucleotide sequence ID" value="XM_002107953.1"/>
</dbReference>
<dbReference type="Proteomes" id="UP000009022">
    <property type="component" value="Unassembled WGS sequence"/>
</dbReference>
<keyword evidence="2" id="KW-1185">Reference proteome</keyword>
<evidence type="ECO:0008006" key="3">
    <source>
        <dbReference type="Google" id="ProtNLM"/>
    </source>
</evidence>
<dbReference type="AlphaFoldDB" id="B3RLJ8"/>
<dbReference type="InterPro" id="IPR011029">
    <property type="entry name" value="DEATH-like_dom_sf"/>
</dbReference>
<protein>
    <recommendedName>
        <fullName evidence="3">Death domain-containing protein</fullName>
    </recommendedName>
</protein>
<sequence>MASRNQGFANYPGSRIGSHLLRDHPMLIHLLAHDLDAYNVAVSDWRSLGSRLGLPFDDIMSYENCKSPTTAMLSELSVRYSITIIDVVRACHGIHASKALRTLWDYEEELQEPGKTIIIIVYTYDCESPALGLKNNICRQTHDRVDVRPLVYDNGFALYDSNRRIWDMAQTIIFICSEENLKLYRAHHPLYYLSKMPASSNSDLRIPMDNEMHRNKGRNPRFSFVLCNGVCPQDFMEVFGVRHYIFYWQSDTLIKNIHSIENYQAPAIGPIVQPRQIQDF</sequence>
<organism evidence="1 2">
    <name type="scientific">Trichoplax adhaerens</name>
    <name type="common">Trichoplax reptans</name>
    <dbReference type="NCBI Taxonomy" id="10228"/>
    <lineage>
        <taxon>Eukaryota</taxon>
        <taxon>Metazoa</taxon>
        <taxon>Placozoa</taxon>
        <taxon>Uniplacotomia</taxon>
        <taxon>Trichoplacea</taxon>
        <taxon>Trichoplacidae</taxon>
        <taxon>Trichoplax</taxon>
    </lineage>
</organism>
<dbReference type="Gene3D" id="1.10.533.10">
    <property type="entry name" value="Death Domain, Fas"/>
    <property type="match status" value="1"/>
</dbReference>
<evidence type="ECO:0000313" key="1">
    <source>
        <dbReference type="EMBL" id="EDV28787.1"/>
    </source>
</evidence>
<dbReference type="CTD" id="6749965"/>
<dbReference type="InParanoid" id="B3RLJ8"/>
<dbReference type="SUPFAM" id="SSF47986">
    <property type="entry name" value="DEATH domain"/>
    <property type="match status" value="1"/>
</dbReference>
<evidence type="ECO:0000313" key="2">
    <source>
        <dbReference type="Proteomes" id="UP000009022"/>
    </source>
</evidence>
<reference evidence="1 2" key="1">
    <citation type="journal article" date="2008" name="Nature">
        <title>The Trichoplax genome and the nature of placozoans.</title>
        <authorList>
            <person name="Srivastava M."/>
            <person name="Begovic E."/>
            <person name="Chapman J."/>
            <person name="Putnam N.H."/>
            <person name="Hellsten U."/>
            <person name="Kawashima T."/>
            <person name="Kuo A."/>
            <person name="Mitros T."/>
            <person name="Salamov A."/>
            <person name="Carpenter M.L."/>
            <person name="Signorovitch A.Y."/>
            <person name="Moreno M.A."/>
            <person name="Kamm K."/>
            <person name="Grimwood J."/>
            <person name="Schmutz J."/>
            <person name="Shapiro H."/>
            <person name="Grigoriev I.V."/>
            <person name="Buss L.W."/>
            <person name="Schierwater B."/>
            <person name="Dellaporta S.L."/>
            <person name="Rokhsar D.S."/>
        </authorList>
    </citation>
    <scope>NUCLEOTIDE SEQUENCE [LARGE SCALE GENOMIC DNA]</scope>
    <source>
        <strain evidence="1 2">Grell-BS-1999</strain>
    </source>
</reference>
<dbReference type="EMBL" id="DS985241">
    <property type="protein sequence ID" value="EDV28787.1"/>
    <property type="molecule type" value="Genomic_DNA"/>
</dbReference>